<dbReference type="RefSeq" id="WP_076724824.1">
    <property type="nucleotide sequence ID" value="NZ_MSCW01000007.1"/>
</dbReference>
<dbReference type="Pfam" id="PF00005">
    <property type="entry name" value="ABC_tran"/>
    <property type="match status" value="1"/>
</dbReference>
<evidence type="ECO:0000256" key="3">
    <source>
        <dbReference type="ARBA" id="ARBA00022458"/>
    </source>
</evidence>
<gene>
    <name evidence="7" type="ORF">BTO32_11820</name>
</gene>
<dbReference type="PANTHER" id="PTHR42711">
    <property type="entry name" value="ABC TRANSPORTER ATP-BINDING PROTEIN"/>
    <property type="match status" value="1"/>
</dbReference>
<keyword evidence="5 7" id="KW-0067">ATP-binding</keyword>
<name>A0A1V2DS56_9GAMM</name>
<dbReference type="InterPro" id="IPR027417">
    <property type="entry name" value="P-loop_NTPase"/>
</dbReference>
<dbReference type="NCBIfam" id="TIGR03864">
    <property type="entry name" value="PQQ_ABC_ATP"/>
    <property type="match status" value="1"/>
</dbReference>
<dbReference type="PROSITE" id="PS50893">
    <property type="entry name" value="ABC_TRANSPORTER_2"/>
    <property type="match status" value="1"/>
</dbReference>
<reference evidence="7 8" key="1">
    <citation type="submission" date="2016-12" db="EMBL/GenBank/DDBJ databases">
        <title>Marinobacter lutaoensis whole genome sequencing.</title>
        <authorList>
            <person name="Verma A."/>
            <person name="Krishnamurthi S."/>
        </authorList>
    </citation>
    <scope>NUCLEOTIDE SEQUENCE [LARGE SCALE GENOMIC DNA]</scope>
    <source>
        <strain evidence="7 8">T5054</strain>
    </source>
</reference>
<evidence type="ECO:0000259" key="6">
    <source>
        <dbReference type="PROSITE" id="PS50893"/>
    </source>
</evidence>
<evidence type="ECO:0000256" key="4">
    <source>
        <dbReference type="ARBA" id="ARBA00022741"/>
    </source>
</evidence>
<dbReference type="GO" id="GO:0005524">
    <property type="term" value="F:ATP binding"/>
    <property type="evidence" value="ECO:0007669"/>
    <property type="project" value="UniProtKB-KW"/>
</dbReference>
<evidence type="ECO:0000313" key="8">
    <source>
        <dbReference type="Proteomes" id="UP000189339"/>
    </source>
</evidence>
<dbReference type="EMBL" id="MSCW01000007">
    <property type="protein sequence ID" value="ONF43359.1"/>
    <property type="molecule type" value="Genomic_DNA"/>
</dbReference>
<evidence type="ECO:0000313" key="7">
    <source>
        <dbReference type="EMBL" id="ONF43359.1"/>
    </source>
</evidence>
<dbReference type="InterPro" id="IPR003439">
    <property type="entry name" value="ABC_transporter-like_ATP-bd"/>
</dbReference>
<dbReference type="OrthoDB" id="9775490at2"/>
<evidence type="ECO:0000256" key="2">
    <source>
        <dbReference type="ARBA" id="ARBA00022448"/>
    </source>
</evidence>
<evidence type="ECO:0000256" key="1">
    <source>
        <dbReference type="ARBA" id="ARBA00005417"/>
    </source>
</evidence>
<comment type="similarity">
    <text evidence="1">Belongs to the ABC transporter superfamily.</text>
</comment>
<keyword evidence="3" id="KW-0536">Nodulation</keyword>
<keyword evidence="4" id="KW-0547">Nucleotide-binding</keyword>
<accession>A0A1V2DS56</accession>
<dbReference type="InterPro" id="IPR050763">
    <property type="entry name" value="ABC_transporter_ATP-binding"/>
</dbReference>
<keyword evidence="8" id="KW-1185">Reference proteome</keyword>
<dbReference type="SMART" id="SM00382">
    <property type="entry name" value="AAA"/>
    <property type="match status" value="1"/>
</dbReference>
<dbReference type="GO" id="GO:0016887">
    <property type="term" value="F:ATP hydrolysis activity"/>
    <property type="evidence" value="ECO:0007669"/>
    <property type="project" value="InterPro"/>
</dbReference>
<dbReference type="STRING" id="135739.BTO32_11820"/>
<feature type="domain" description="ABC transporter" evidence="6">
    <location>
        <begin position="3"/>
        <end position="233"/>
    </location>
</feature>
<dbReference type="Proteomes" id="UP000189339">
    <property type="component" value="Unassembled WGS sequence"/>
</dbReference>
<keyword evidence="2" id="KW-0813">Transport</keyword>
<organism evidence="7 8">
    <name type="scientific">Marinobacter lutaoensis</name>
    <dbReference type="NCBI Taxonomy" id="135739"/>
    <lineage>
        <taxon>Bacteria</taxon>
        <taxon>Pseudomonadati</taxon>
        <taxon>Pseudomonadota</taxon>
        <taxon>Gammaproteobacteria</taxon>
        <taxon>Pseudomonadales</taxon>
        <taxon>Marinobacteraceae</taxon>
        <taxon>Marinobacter</taxon>
    </lineage>
</organism>
<dbReference type="InterPro" id="IPR003593">
    <property type="entry name" value="AAA+_ATPase"/>
</dbReference>
<proteinExistence type="inferred from homology"/>
<protein>
    <submittedName>
        <fullName evidence="7">ABC transporter ATP-binding protein</fullName>
    </submittedName>
</protein>
<comment type="caution">
    <text evidence="7">The sequence shown here is derived from an EMBL/GenBank/DDBJ whole genome shotgun (WGS) entry which is preliminary data.</text>
</comment>
<dbReference type="SUPFAM" id="SSF52540">
    <property type="entry name" value="P-loop containing nucleoside triphosphate hydrolases"/>
    <property type="match status" value="1"/>
</dbReference>
<evidence type="ECO:0000256" key="5">
    <source>
        <dbReference type="ARBA" id="ARBA00022840"/>
    </source>
</evidence>
<dbReference type="PANTHER" id="PTHR42711:SF5">
    <property type="entry name" value="ABC TRANSPORTER ATP-BINDING PROTEIN NATA"/>
    <property type="match status" value="1"/>
</dbReference>
<sequence length="240" mass="26580">MTVDIRNLGFRYGNTPVLRAISFRLDPGRFHALLGPNGAGKSTLFGLLTRLLALQQGEIRIAGTSLARHPAAVMGQIGVVFQHSALDPDLTVRQNLAYHAALQGLSRREARRRGDRELARFGLLERANERVRQLNGGHRRRLEIARALLHRPSLLLLDEATVGLDPASRAALNSHVRDLCRERALTVLWATHLIEEIRPEDRVLILHRGRLRADGTGQALCRALGGRDLADTFRTLTGGD</sequence>
<dbReference type="Gene3D" id="3.40.50.300">
    <property type="entry name" value="P-loop containing nucleotide triphosphate hydrolases"/>
    <property type="match status" value="1"/>
</dbReference>
<dbReference type="AlphaFoldDB" id="A0A1V2DS56"/>
<dbReference type="InterPro" id="IPR022467">
    <property type="entry name" value="ABC_transprt_ATP-bd_su_PQQ"/>
</dbReference>